<keyword evidence="4" id="KW-1185">Reference proteome</keyword>
<evidence type="ECO:0000259" key="2">
    <source>
        <dbReference type="Pfam" id="PF03629"/>
    </source>
</evidence>
<gene>
    <name evidence="3" type="ORF">ATK78_1290</name>
</gene>
<reference evidence="3 4" key="1">
    <citation type="submission" date="2019-03" db="EMBL/GenBank/DDBJ databases">
        <title>Genomic Encyclopedia of Archaeal and Bacterial Type Strains, Phase II (KMG-II): from individual species to whole genera.</title>
        <authorList>
            <person name="Goeker M."/>
        </authorList>
    </citation>
    <scope>NUCLEOTIDE SEQUENCE [LARGE SCALE GENOMIC DNA]</scope>
    <source>
        <strain evidence="3 4">DSM 19035</strain>
    </source>
</reference>
<dbReference type="Proteomes" id="UP000295620">
    <property type="component" value="Unassembled WGS sequence"/>
</dbReference>
<evidence type="ECO:0000313" key="3">
    <source>
        <dbReference type="EMBL" id="TDQ12158.1"/>
    </source>
</evidence>
<feature type="domain" description="Sialate O-acetylesterase" evidence="2">
    <location>
        <begin position="583"/>
        <end position="683"/>
    </location>
</feature>
<name>A0A4R6T339_9SPHI</name>
<dbReference type="InterPro" id="IPR036514">
    <property type="entry name" value="SGNH_hydro_sf"/>
</dbReference>
<dbReference type="Gene3D" id="3.40.50.1110">
    <property type="entry name" value="SGNH hydrolase"/>
    <property type="match status" value="1"/>
</dbReference>
<dbReference type="InterPro" id="IPR005181">
    <property type="entry name" value="SASA"/>
</dbReference>
<organism evidence="3 4">
    <name type="scientific">Pedobacter metabolipauper</name>
    <dbReference type="NCBI Taxonomy" id="425513"/>
    <lineage>
        <taxon>Bacteria</taxon>
        <taxon>Pseudomonadati</taxon>
        <taxon>Bacteroidota</taxon>
        <taxon>Sphingobacteriia</taxon>
        <taxon>Sphingobacteriales</taxon>
        <taxon>Sphingobacteriaceae</taxon>
        <taxon>Pedobacter</taxon>
    </lineage>
</organism>
<accession>A0A4R6T339</accession>
<dbReference type="EMBL" id="SNYC01000003">
    <property type="protein sequence ID" value="TDQ12158.1"/>
    <property type="molecule type" value="Genomic_DNA"/>
</dbReference>
<keyword evidence="1" id="KW-0378">Hydrolase</keyword>
<comment type="caution">
    <text evidence="3">The sequence shown here is derived from an EMBL/GenBank/DDBJ whole genome shotgun (WGS) entry which is preliminary data.</text>
</comment>
<proteinExistence type="predicted"/>
<dbReference type="AlphaFoldDB" id="A0A4R6T339"/>
<evidence type="ECO:0000313" key="4">
    <source>
        <dbReference type="Proteomes" id="UP000295620"/>
    </source>
</evidence>
<evidence type="ECO:0000256" key="1">
    <source>
        <dbReference type="ARBA" id="ARBA00022801"/>
    </source>
</evidence>
<dbReference type="GO" id="GO:0016788">
    <property type="term" value="F:hydrolase activity, acting on ester bonds"/>
    <property type="evidence" value="ECO:0007669"/>
    <property type="project" value="UniProtKB-ARBA"/>
</dbReference>
<dbReference type="SUPFAM" id="SSF52266">
    <property type="entry name" value="SGNH hydrolase"/>
    <property type="match status" value="1"/>
</dbReference>
<sequence length="704" mass="74972">MAKTVKTNQLPIVTDLTGAKIVGLTAEGIDAQFPLANIVRSEKPIAYPVTVPTGDRFPGETWPISTTNYGVAFPNFGNITPPIKVGDKYAGNSRFVWSYGNWNIEYELFDAPDFTGNYVSKTDVFNAPIVELVTTRNVGQLWTATSPSSLITSTTQGSTNKISGVPGDIFAISGLSNIASANTGRFLNSAGGYLSSLTSASFTPITGGYSIVIPSGSSMFVLNVVNADLAGLSVIKGSVYVSPGSIDPTKVKLEALPTGIMKTKVSELSNDSGFIPGSDLYDSYPAQLVTNKYSGQFWTGSGVSVLAPISGNSAVNKIAVVAGDFLAVEGLTDITATQIGRYLDGTGSVLGNILPTHFNSISKGYRLAIPVSTYPTVAFAALNVKSADLPNIGVQYGSFVIKKKVKSDLITQDITGKSNSEANFSYLQGRKTKVDTSAKKPGIIIASQSQFDGRLPVSTIPLPAEFVSAGNTIPGCIINNSLTLTNFSNIHTYNSTDLQVSPSRWSPEILLYQKIITHNRGVSGHSTDNIYVTKTSLGGTSFSILKGEGAGKWNIDFDAITAFSSGQTKLASVLESRINAMTTAEGINFENRLLIIVIGESDRNDADSFYQNCKNFIYYMRGVVNNPLLPVIIVGVNSTSAQYSSVIEGAKAQLSTDVKNVAYVPATGTTTLDTIHWDLSTATTVVNDIYAEIESKPLIYRILN</sequence>
<dbReference type="RefSeq" id="WP_133575166.1">
    <property type="nucleotide sequence ID" value="NZ_SNYC01000003.1"/>
</dbReference>
<dbReference type="Pfam" id="PF03629">
    <property type="entry name" value="SASA"/>
    <property type="match status" value="1"/>
</dbReference>
<protein>
    <recommendedName>
        <fullName evidence="2">Sialate O-acetylesterase domain-containing protein</fullName>
    </recommendedName>
</protein>